<comment type="caution">
    <text evidence="12">The sequence shown here is derived from an EMBL/GenBank/DDBJ whole genome shotgun (WGS) entry which is preliminary data.</text>
</comment>
<dbReference type="FunFam" id="3.90.70.10:FF:000001">
    <property type="entry name" value="Calpain-1 catalytic subunit"/>
    <property type="match status" value="1"/>
</dbReference>
<gene>
    <name evidence="12" type="primary">CalpA_1</name>
    <name evidence="12" type="ORF">Anas_01635</name>
</gene>
<keyword evidence="7" id="KW-0106">Calcium</keyword>
<accession>A0A5N5TMJ8</accession>
<dbReference type="PROSITE" id="PS50203">
    <property type="entry name" value="CALPAIN_CAT"/>
    <property type="match status" value="1"/>
</dbReference>
<evidence type="ECO:0000256" key="9">
    <source>
        <dbReference type="PROSITE-ProRule" id="PRU00239"/>
    </source>
</evidence>
<dbReference type="SUPFAM" id="SSF49758">
    <property type="entry name" value="Calpain large subunit, middle domain (domain III)"/>
    <property type="match status" value="1"/>
</dbReference>
<dbReference type="SUPFAM" id="SSF47473">
    <property type="entry name" value="EF-hand"/>
    <property type="match status" value="1"/>
</dbReference>
<dbReference type="InterPro" id="IPR022682">
    <property type="entry name" value="Calpain_domain_III"/>
</dbReference>
<reference evidence="12 13" key="1">
    <citation type="journal article" date="2019" name="PLoS Biol.">
        <title>Sex chromosomes control vertical transmission of feminizing Wolbachia symbionts in an isopod.</title>
        <authorList>
            <person name="Becking T."/>
            <person name="Chebbi M.A."/>
            <person name="Giraud I."/>
            <person name="Moumen B."/>
            <person name="Laverre T."/>
            <person name="Caubet Y."/>
            <person name="Peccoud J."/>
            <person name="Gilbert C."/>
            <person name="Cordaux R."/>
        </authorList>
    </citation>
    <scope>NUCLEOTIDE SEQUENCE [LARGE SCALE GENOMIC DNA]</scope>
    <source>
        <strain evidence="12">ANa2</strain>
        <tissue evidence="12">Whole body excluding digestive tract and cuticle</tissue>
    </source>
</reference>
<keyword evidence="3" id="KW-0479">Metal-binding</keyword>
<dbReference type="FunFam" id="2.60.120.380:FF:000001">
    <property type="entry name" value="Calpain-1 catalytic subunit"/>
    <property type="match status" value="1"/>
</dbReference>
<dbReference type="Gene3D" id="3.90.70.10">
    <property type="entry name" value="Cysteine proteinases"/>
    <property type="match status" value="1"/>
</dbReference>
<feature type="domain" description="Calpain catalytic" evidence="10">
    <location>
        <begin position="36"/>
        <end position="232"/>
    </location>
</feature>
<dbReference type="PROSITE" id="PS00018">
    <property type="entry name" value="EF_HAND_1"/>
    <property type="match status" value="1"/>
</dbReference>
<feature type="active site" evidence="8">
    <location>
        <position position="144"/>
    </location>
</feature>
<evidence type="ECO:0000313" key="12">
    <source>
        <dbReference type="EMBL" id="KAB7507403.1"/>
    </source>
</evidence>
<dbReference type="InterPro" id="IPR038765">
    <property type="entry name" value="Papain-like_cys_pep_sf"/>
</dbReference>
<evidence type="ECO:0000256" key="1">
    <source>
        <dbReference type="ARBA" id="ARBA00007623"/>
    </source>
</evidence>
<organism evidence="12 13">
    <name type="scientific">Armadillidium nasatum</name>
    <dbReference type="NCBI Taxonomy" id="96803"/>
    <lineage>
        <taxon>Eukaryota</taxon>
        <taxon>Metazoa</taxon>
        <taxon>Ecdysozoa</taxon>
        <taxon>Arthropoda</taxon>
        <taxon>Crustacea</taxon>
        <taxon>Multicrustacea</taxon>
        <taxon>Malacostraca</taxon>
        <taxon>Eumalacostraca</taxon>
        <taxon>Peracarida</taxon>
        <taxon>Isopoda</taxon>
        <taxon>Oniscidea</taxon>
        <taxon>Crinocheta</taxon>
        <taxon>Armadillidiidae</taxon>
        <taxon>Armadillidium</taxon>
    </lineage>
</organism>
<name>A0A5N5TMJ8_9CRUS</name>
<keyword evidence="2" id="KW-0645">Protease</keyword>
<keyword evidence="13" id="KW-1185">Reference proteome</keyword>
<dbReference type="Gene3D" id="1.10.238.10">
    <property type="entry name" value="EF-hand"/>
    <property type="match status" value="1"/>
</dbReference>
<evidence type="ECO:0000256" key="7">
    <source>
        <dbReference type="ARBA" id="ARBA00022837"/>
    </source>
</evidence>
<feature type="domain" description="EF-hand" evidence="11">
    <location>
        <begin position="431"/>
        <end position="466"/>
    </location>
</feature>
<dbReference type="InterPro" id="IPR036213">
    <property type="entry name" value="Calpain_III_sf"/>
</dbReference>
<dbReference type="EMBL" id="SEYY01000373">
    <property type="protein sequence ID" value="KAB7507403.1"/>
    <property type="molecule type" value="Genomic_DNA"/>
</dbReference>
<dbReference type="InterPro" id="IPR033883">
    <property type="entry name" value="C2_III"/>
</dbReference>
<dbReference type="SMART" id="SM00054">
    <property type="entry name" value="EFh"/>
    <property type="match status" value="2"/>
</dbReference>
<evidence type="ECO:0000256" key="5">
    <source>
        <dbReference type="ARBA" id="ARBA00022801"/>
    </source>
</evidence>
<evidence type="ECO:0000259" key="10">
    <source>
        <dbReference type="PROSITE" id="PS50203"/>
    </source>
</evidence>
<dbReference type="GO" id="GO:0006508">
    <property type="term" value="P:proteolysis"/>
    <property type="evidence" value="ECO:0007669"/>
    <property type="project" value="UniProtKB-KW"/>
</dbReference>
<dbReference type="Gene3D" id="2.60.120.380">
    <property type="match status" value="1"/>
</dbReference>
<evidence type="ECO:0000256" key="8">
    <source>
        <dbReference type="PIRSR" id="PIRSR622684-1"/>
    </source>
</evidence>
<feature type="active site" evidence="8">
    <location>
        <position position="172"/>
    </location>
</feature>
<dbReference type="InterPro" id="IPR022683">
    <property type="entry name" value="Calpain_III"/>
</dbReference>
<dbReference type="GO" id="GO:0005509">
    <property type="term" value="F:calcium ion binding"/>
    <property type="evidence" value="ECO:0007669"/>
    <property type="project" value="InterPro"/>
</dbReference>
<dbReference type="OrthoDB" id="424753at2759"/>
<dbReference type="Proteomes" id="UP000326759">
    <property type="component" value="Unassembled WGS sequence"/>
</dbReference>
<dbReference type="SMART" id="SM00230">
    <property type="entry name" value="CysPc"/>
    <property type="match status" value="1"/>
</dbReference>
<sequence length="506" mass="57686">MTKNFSINIANIDVISRQTISKSFGRFGKWGQCCKLNDLLPTINGKLAFMNSVDRDEFWSALFEKAYAKLNGSYEGLSGGRPCTAMDDFTGGVSEIFDLKENVNPHLFDIMLQGFERGSLMACSIEPNPQIVEQRLSNGLVKGHAYSITMVKYCEIKNPRWSGRVPLVRIRNPWGNEVEWNGAWSDKSQEWNYVTPDERRNLGLTFDHDGEFWISFSDFAQNFDSVEMTNVNLESLTEKDLNNHIKHKWEVKVFEGSWKKGLTAGGCANYPTATFWNNPKYYITLKDEDDGDRDMKCTMIVALLQKPRKNATAENKNLTIGFSLHPVPPNILVGGVLNDKALRSTLEIKGLTHYANHRQMSHRFHLTPGTYCIIPSTFKPDEEAEFILRVFCEKPNDLSGFGKSACRSMLAMLDFDKSGKLGFEEFFHLWSIISIWKTAYRRHDKDGSGKLNGYEFRDALLTSGFQISNNLFVNLMTIYGDEQREIAFDDFVLACIRISKVISKFI</sequence>
<dbReference type="PRINTS" id="PR00704">
    <property type="entry name" value="CALPAIN"/>
</dbReference>
<dbReference type="GO" id="GO:0005737">
    <property type="term" value="C:cytoplasm"/>
    <property type="evidence" value="ECO:0007669"/>
    <property type="project" value="TreeGrafter"/>
</dbReference>
<evidence type="ECO:0000256" key="2">
    <source>
        <dbReference type="ARBA" id="ARBA00022670"/>
    </source>
</evidence>
<dbReference type="CDD" id="cd00044">
    <property type="entry name" value="CysPc"/>
    <property type="match status" value="1"/>
</dbReference>
<dbReference type="InterPro" id="IPR018247">
    <property type="entry name" value="EF_Hand_1_Ca_BS"/>
</dbReference>
<dbReference type="PANTHER" id="PTHR10183:SF433">
    <property type="entry name" value="CALPAIN-A-RELATED"/>
    <property type="match status" value="1"/>
</dbReference>
<dbReference type="GO" id="GO:0004198">
    <property type="term" value="F:calcium-dependent cysteine-type endopeptidase activity"/>
    <property type="evidence" value="ECO:0007669"/>
    <property type="project" value="InterPro"/>
</dbReference>
<evidence type="ECO:0000313" key="13">
    <source>
        <dbReference type="Proteomes" id="UP000326759"/>
    </source>
</evidence>
<protein>
    <submittedName>
        <fullName evidence="12">Calpain-A</fullName>
    </submittedName>
</protein>
<evidence type="ECO:0000256" key="6">
    <source>
        <dbReference type="ARBA" id="ARBA00022807"/>
    </source>
</evidence>
<keyword evidence="6" id="KW-0788">Thiol protease</keyword>
<keyword evidence="5" id="KW-0378">Hydrolase</keyword>
<evidence type="ECO:0000256" key="3">
    <source>
        <dbReference type="ARBA" id="ARBA00022723"/>
    </source>
</evidence>
<proteinExistence type="inferred from homology"/>
<dbReference type="Pfam" id="PF00648">
    <property type="entry name" value="Peptidase_C2"/>
    <property type="match status" value="1"/>
</dbReference>
<comment type="similarity">
    <text evidence="1">Belongs to the peptidase C2 family.</text>
</comment>
<dbReference type="SUPFAM" id="SSF54001">
    <property type="entry name" value="Cysteine proteinases"/>
    <property type="match status" value="1"/>
</dbReference>
<dbReference type="InterPro" id="IPR001300">
    <property type="entry name" value="Peptidase_C2_calpain_cat"/>
</dbReference>
<dbReference type="Pfam" id="PF01067">
    <property type="entry name" value="Calpain_III"/>
    <property type="match status" value="1"/>
</dbReference>
<comment type="caution">
    <text evidence="9">Lacks conserved residue(s) required for the propagation of feature annotation.</text>
</comment>
<evidence type="ECO:0000259" key="11">
    <source>
        <dbReference type="PROSITE" id="PS50222"/>
    </source>
</evidence>
<dbReference type="InterPro" id="IPR002048">
    <property type="entry name" value="EF_hand_dom"/>
</dbReference>
<keyword evidence="4" id="KW-0677">Repeat</keyword>
<dbReference type="SMART" id="SM00720">
    <property type="entry name" value="calpain_III"/>
    <property type="match status" value="1"/>
</dbReference>
<dbReference type="PANTHER" id="PTHR10183">
    <property type="entry name" value="CALPAIN"/>
    <property type="match status" value="1"/>
</dbReference>
<dbReference type="InterPro" id="IPR022684">
    <property type="entry name" value="Calpain_cysteine_protease"/>
</dbReference>
<dbReference type="PROSITE" id="PS50222">
    <property type="entry name" value="EF_HAND_2"/>
    <property type="match status" value="1"/>
</dbReference>
<dbReference type="CDD" id="cd00214">
    <property type="entry name" value="Calpain_III"/>
    <property type="match status" value="1"/>
</dbReference>
<dbReference type="AlphaFoldDB" id="A0A5N5TMJ8"/>
<dbReference type="InterPro" id="IPR011992">
    <property type="entry name" value="EF-hand-dom_pair"/>
</dbReference>
<evidence type="ECO:0000256" key="4">
    <source>
        <dbReference type="ARBA" id="ARBA00022737"/>
    </source>
</evidence>